<gene>
    <name evidence="2" type="ORF">GCM10023224_13380</name>
</gene>
<evidence type="ECO:0008006" key="4">
    <source>
        <dbReference type="Google" id="ProtNLM"/>
    </source>
</evidence>
<dbReference type="Proteomes" id="UP001499993">
    <property type="component" value="Unassembled WGS sequence"/>
</dbReference>
<protein>
    <recommendedName>
        <fullName evidence="4">HpcH/HpaI aldolase/citrate lyase family protein</fullName>
    </recommendedName>
</protein>
<feature type="compositionally biased region" description="Basic and acidic residues" evidence="1">
    <location>
        <begin position="91"/>
        <end position="110"/>
    </location>
</feature>
<reference evidence="3" key="1">
    <citation type="journal article" date="2019" name="Int. J. Syst. Evol. Microbiol.">
        <title>The Global Catalogue of Microorganisms (GCM) 10K type strain sequencing project: providing services to taxonomists for standard genome sequencing and annotation.</title>
        <authorList>
            <consortium name="The Broad Institute Genomics Platform"/>
            <consortium name="The Broad Institute Genome Sequencing Center for Infectious Disease"/>
            <person name="Wu L."/>
            <person name="Ma J."/>
        </authorList>
    </citation>
    <scope>NUCLEOTIDE SEQUENCE [LARGE SCALE GENOMIC DNA]</scope>
    <source>
        <strain evidence="3">JCM 18123</strain>
    </source>
</reference>
<name>A0ABP9GAC7_9ACTN</name>
<feature type="compositionally biased region" description="Basic residues" evidence="1">
    <location>
        <begin position="14"/>
        <end position="26"/>
    </location>
</feature>
<organism evidence="2 3">
    <name type="scientific">Streptomonospora halophila</name>
    <dbReference type="NCBI Taxonomy" id="427369"/>
    <lineage>
        <taxon>Bacteria</taxon>
        <taxon>Bacillati</taxon>
        <taxon>Actinomycetota</taxon>
        <taxon>Actinomycetes</taxon>
        <taxon>Streptosporangiales</taxon>
        <taxon>Nocardiopsidaceae</taxon>
        <taxon>Streptomonospora</taxon>
    </lineage>
</organism>
<comment type="caution">
    <text evidence="2">The sequence shown here is derived from an EMBL/GenBank/DDBJ whole genome shotgun (WGS) entry which is preliminary data.</text>
</comment>
<proteinExistence type="predicted"/>
<evidence type="ECO:0000256" key="1">
    <source>
        <dbReference type="SAM" id="MobiDB-lite"/>
    </source>
</evidence>
<dbReference type="RefSeq" id="WP_345555862.1">
    <property type="nucleotide sequence ID" value="NZ_BAABIK010000005.1"/>
</dbReference>
<keyword evidence="3" id="KW-1185">Reference proteome</keyword>
<evidence type="ECO:0000313" key="3">
    <source>
        <dbReference type="Proteomes" id="UP001499993"/>
    </source>
</evidence>
<feature type="region of interest" description="Disordered" evidence="1">
    <location>
        <begin position="85"/>
        <end position="126"/>
    </location>
</feature>
<dbReference type="EMBL" id="BAABIK010000005">
    <property type="protein sequence ID" value="GAA4934189.1"/>
    <property type="molecule type" value="Genomic_DNA"/>
</dbReference>
<accession>A0ABP9GAC7</accession>
<feature type="region of interest" description="Disordered" evidence="1">
    <location>
        <begin position="1"/>
        <end position="26"/>
    </location>
</feature>
<sequence>MEGRSGGPDDTAVRRTRIGGRRARRRTARLRAQAAAGVSEQAAAPYAGYRAYDATDGGFAALALAEEETPAQILLRGLVDDAGLCPPATCRRPDEGQRARGPGADRRADAATHAPQDGSAESPDFRPLPVVQAVERHRSDSIVAHPMLSHRLLCPEARWGDLLTRLDGHGPVDVGLVLDTDRGIAGEVPERDPRVRITHYETRARPEDLRLVAALFRTGDIGAAGRVVYFEPFREPGWLDAVDVLSGARPLGVKIRCGGPRPELVPDARELGVLITACVERDVPFVAAGGPPQAAGRTDPATGAPQYGYLNLLLATASVVDGDHGSVPGLLSATDARHLARLARGLHPATALRTREVLMGYAARSTGDPVREAAALGLLGGWQV</sequence>
<evidence type="ECO:0000313" key="2">
    <source>
        <dbReference type="EMBL" id="GAA4934189.1"/>
    </source>
</evidence>